<dbReference type="Gene3D" id="3.60.10.10">
    <property type="entry name" value="Endonuclease/exonuclease/phosphatase"/>
    <property type="match status" value="1"/>
</dbReference>
<dbReference type="AlphaFoldDB" id="A0A2I1PB19"/>
<proteinExistence type="predicted"/>
<dbReference type="OrthoDB" id="9812856at2"/>
<comment type="caution">
    <text evidence="2">The sequence shown here is derived from an EMBL/GenBank/DDBJ whole genome shotgun (WGS) entry which is preliminary data.</text>
</comment>
<keyword evidence="2" id="KW-0255">Endonuclease</keyword>
<organism evidence="2 3">
    <name type="scientific">Kytococcus schroeteri</name>
    <dbReference type="NCBI Taxonomy" id="138300"/>
    <lineage>
        <taxon>Bacteria</taxon>
        <taxon>Bacillati</taxon>
        <taxon>Actinomycetota</taxon>
        <taxon>Actinomycetes</taxon>
        <taxon>Micrococcales</taxon>
        <taxon>Kytococcaceae</taxon>
        <taxon>Kytococcus</taxon>
    </lineage>
</organism>
<dbReference type="EMBL" id="PKIZ01000009">
    <property type="protein sequence ID" value="PKZ41839.1"/>
    <property type="molecule type" value="Genomic_DNA"/>
</dbReference>
<dbReference type="InterPro" id="IPR036691">
    <property type="entry name" value="Endo/exonu/phosph_ase_sf"/>
</dbReference>
<evidence type="ECO:0000259" key="1">
    <source>
        <dbReference type="Pfam" id="PF03372"/>
    </source>
</evidence>
<dbReference type="Proteomes" id="UP000234206">
    <property type="component" value="Unassembled WGS sequence"/>
</dbReference>
<evidence type="ECO:0000313" key="3">
    <source>
        <dbReference type="Proteomes" id="UP000234206"/>
    </source>
</evidence>
<protein>
    <submittedName>
        <fullName evidence="2">Endonuclease</fullName>
    </submittedName>
</protein>
<name>A0A2I1PB19_9MICO</name>
<dbReference type="InterPro" id="IPR005135">
    <property type="entry name" value="Endo/exonuclease/phosphatase"/>
</dbReference>
<dbReference type="Pfam" id="PF03372">
    <property type="entry name" value="Exo_endo_phos"/>
    <property type="match status" value="1"/>
</dbReference>
<dbReference type="PANTHER" id="PTHR41349">
    <property type="match status" value="1"/>
</dbReference>
<sequence>MGGTAALAAAAPAHAAKPTTLRVLAMNIWFGGTAVPGGRALVAEAIRRTKADVVLLSESGDATADLAATLSAGGQRWHHASSSDTGVLSRFPIVDSAVMPFVTKAVIDLGGRQVAAYAAHLEYRWYATYLPRGYGAGVPSGPYSGWDLLPGGPVTDAGTVLDVNAASGRPQVIADVIADAKAEQARRRAVLIGGDFNEPSLLDWTRAAATTQDHQGLVVPWQSTALLREAGYVDAYRAMYPNPVTHPGTTWPISNEAVGTDQLTWAPEADERDRIDYVFASPTAGLRLLDAGRVGTGRTIVRNQRVAERTDDYRALFSDWPTDHQAVLATYRVAGAPARG</sequence>
<accession>A0A2I1PB19</accession>
<dbReference type="PANTHER" id="PTHR41349:SF1">
    <property type="entry name" value="PROTEIN CBG08683"/>
    <property type="match status" value="1"/>
</dbReference>
<keyword evidence="3" id="KW-1185">Reference proteome</keyword>
<dbReference type="SUPFAM" id="SSF56219">
    <property type="entry name" value="DNase I-like"/>
    <property type="match status" value="1"/>
</dbReference>
<gene>
    <name evidence="2" type="ORF">CYJ76_06035</name>
</gene>
<keyword evidence="2" id="KW-0540">Nuclease</keyword>
<evidence type="ECO:0000313" key="2">
    <source>
        <dbReference type="EMBL" id="PKZ41839.1"/>
    </source>
</evidence>
<keyword evidence="2" id="KW-0378">Hydrolase</keyword>
<dbReference type="GO" id="GO:0004519">
    <property type="term" value="F:endonuclease activity"/>
    <property type="evidence" value="ECO:0007669"/>
    <property type="project" value="UniProtKB-KW"/>
</dbReference>
<feature type="domain" description="Endonuclease/exonuclease/phosphatase" evidence="1">
    <location>
        <begin position="27"/>
        <end position="324"/>
    </location>
</feature>
<reference evidence="2 3" key="1">
    <citation type="submission" date="2017-12" db="EMBL/GenBank/DDBJ databases">
        <title>Phylogenetic diversity of female urinary microbiome.</title>
        <authorList>
            <person name="Thomas-White K."/>
            <person name="Wolfe A.J."/>
        </authorList>
    </citation>
    <scope>NUCLEOTIDE SEQUENCE [LARGE SCALE GENOMIC DNA]</scope>
    <source>
        <strain evidence="2 3">UMB1298</strain>
    </source>
</reference>